<name>A0AA39NW26_9AGAR</name>
<dbReference type="Proteomes" id="UP001175227">
    <property type="component" value="Unassembled WGS sequence"/>
</dbReference>
<keyword evidence="2" id="KW-1185">Reference proteome</keyword>
<comment type="caution">
    <text evidence="1">The sequence shown here is derived from an EMBL/GenBank/DDBJ whole genome shotgun (WGS) entry which is preliminary data.</text>
</comment>
<dbReference type="AlphaFoldDB" id="A0AA39NW26"/>
<evidence type="ECO:0000313" key="1">
    <source>
        <dbReference type="EMBL" id="KAK0472639.1"/>
    </source>
</evidence>
<evidence type="ECO:0000313" key="2">
    <source>
        <dbReference type="Proteomes" id="UP001175227"/>
    </source>
</evidence>
<gene>
    <name evidence="1" type="ORF">IW261DRAFT_1424230</name>
</gene>
<protein>
    <submittedName>
        <fullName evidence="1">Uncharacterized protein</fullName>
    </submittedName>
</protein>
<sequence>MIRSSDDDDDVMILAEASEIQPDIEIQDIDLEDSEDYNEQCNWNGETTHCIGYHTDSEWEIISDSGDDNGEESDKDIEELEGEDLRLPGELLSPNKAWDIMGTQVEPSAKGRKIVRMQNKRGSFQPKVYEGIFRTKTPAPSLATTLTPALNFEASATSEEIFTGYLSDVSESRNADNDGIQHNIAKAEWAEKQGKVLTSALHDIEKIFALRHTEFESGHNGLQFYHAQAIHAHLEMMVKGRGSMDASGCTSKALGFSPKWGAHLNYEGYWDGELFVKQVE</sequence>
<organism evidence="1 2">
    <name type="scientific">Armillaria novae-zelandiae</name>
    <dbReference type="NCBI Taxonomy" id="153914"/>
    <lineage>
        <taxon>Eukaryota</taxon>
        <taxon>Fungi</taxon>
        <taxon>Dikarya</taxon>
        <taxon>Basidiomycota</taxon>
        <taxon>Agaricomycotina</taxon>
        <taxon>Agaricomycetes</taxon>
        <taxon>Agaricomycetidae</taxon>
        <taxon>Agaricales</taxon>
        <taxon>Marasmiineae</taxon>
        <taxon>Physalacriaceae</taxon>
        <taxon>Armillaria</taxon>
    </lineage>
</organism>
<reference evidence="1" key="1">
    <citation type="submission" date="2023-06" db="EMBL/GenBank/DDBJ databases">
        <authorList>
            <consortium name="Lawrence Berkeley National Laboratory"/>
            <person name="Ahrendt S."/>
            <person name="Sahu N."/>
            <person name="Indic B."/>
            <person name="Wong-Bajracharya J."/>
            <person name="Merenyi Z."/>
            <person name="Ke H.-M."/>
            <person name="Monk M."/>
            <person name="Kocsube S."/>
            <person name="Drula E."/>
            <person name="Lipzen A."/>
            <person name="Balint B."/>
            <person name="Henrissat B."/>
            <person name="Andreopoulos B."/>
            <person name="Martin F.M."/>
            <person name="Harder C.B."/>
            <person name="Rigling D."/>
            <person name="Ford K.L."/>
            <person name="Foster G.D."/>
            <person name="Pangilinan J."/>
            <person name="Papanicolaou A."/>
            <person name="Barry K."/>
            <person name="LaButti K."/>
            <person name="Viragh M."/>
            <person name="Koriabine M."/>
            <person name="Yan M."/>
            <person name="Riley R."/>
            <person name="Champramary S."/>
            <person name="Plett K.L."/>
            <person name="Tsai I.J."/>
            <person name="Slot J."/>
            <person name="Sipos G."/>
            <person name="Plett J."/>
            <person name="Nagy L.G."/>
            <person name="Grigoriev I.V."/>
        </authorList>
    </citation>
    <scope>NUCLEOTIDE SEQUENCE</scope>
    <source>
        <strain evidence="1">ICMP 16352</strain>
    </source>
</reference>
<dbReference type="EMBL" id="JAUEPR010000039">
    <property type="protein sequence ID" value="KAK0472639.1"/>
    <property type="molecule type" value="Genomic_DNA"/>
</dbReference>
<accession>A0AA39NW26</accession>
<proteinExistence type="predicted"/>